<dbReference type="InterPro" id="IPR054722">
    <property type="entry name" value="PolX-like_BBD"/>
</dbReference>
<keyword evidence="14" id="KW-0917">Virion maturation</keyword>
<dbReference type="Pfam" id="PF22936">
    <property type="entry name" value="Pol_BBD"/>
    <property type="match status" value="1"/>
</dbReference>
<evidence type="ECO:0000256" key="3">
    <source>
        <dbReference type="ARBA" id="ARBA00022670"/>
    </source>
</evidence>
<dbReference type="PROSITE" id="PS50158">
    <property type="entry name" value="ZF_CCHC"/>
    <property type="match status" value="1"/>
</dbReference>
<keyword evidence="6" id="KW-0547">Nucleotide-binding</keyword>
<dbReference type="Gene3D" id="3.30.420.10">
    <property type="entry name" value="Ribonuclease H-like superfamily/Ribonuclease H"/>
    <property type="match status" value="1"/>
</dbReference>
<feature type="compositionally biased region" description="Basic and acidic residues" evidence="17">
    <location>
        <begin position="858"/>
        <end position="870"/>
    </location>
</feature>
<keyword evidence="8" id="KW-0378">Hydrolase</keyword>
<feature type="domain" description="CCHC-type" evidence="18">
    <location>
        <begin position="320"/>
        <end position="334"/>
    </location>
</feature>
<dbReference type="InterPro" id="IPR036875">
    <property type="entry name" value="Znf_CCHC_sf"/>
</dbReference>
<dbReference type="InterPro" id="IPR036397">
    <property type="entry name" value="RNaseH_sf"/>
</dbReference>
<evidence type="ECO:0000256" key="4">
    <source>
        <dbReference type="ARBA" id="ARBA00022722"/>
    </source>
</evidence>
<keyword evidence="3" id="KW-0645">Protease</keyword>
<evidence type="ECO:0000256" key="5">
    <source>
        <dbReference type="ARBA" id="ARBA00022723"/>
    </source>
</evidence>
<organism evidence="20 21">
    <name type="scientific">Phytophthora infestans</name>
    <name type="common">Potato late blight agent</name>
    <name type="synonym">Botrytis infestans</name>
    <dbReference type="NCBI Taxonomy" id="4787"/>
    <lineage>
        <taxon>Eukaryota</taxon>
        <taxon>Sar</taxon>
        <taxon>Stramenopiles</taxon>
        <taxon>Oomycota</taxon>
        <taxon>Peronosporomycetes</taxon>
        <taxon>Peronosporales</taxon>
        <taxon>Peronosporaceae</taxon>
        <taxon>Phytophthora</taxon>
    </lineage>
</organism>
<evidence type="ECO:0000256" key="11">
    <source>
        <dbReference type="ARBA" id="ARBA00022908"/>
    </source>
</evidence>
<dbReference type="PANTHER" id="PTHR42648">
    <property type="entry name" value="TRANSPOSASE, PUTATIVE-RELATED"/>
    <property type="match status" value="1"/>
</dbReference>
<evidence type="ECO:0000256" key="6">
    <source>
        <dbReference type="ARBA" id="ARBA00022741"/>
    </source>
</evidence>
<evidence type="ECO:0000313" key="21">
    <source>
        <dbReference type="Proteomes" id="UP000704712"/>
    </source>
</evidence>
<dbReference type="AlphaFoldDB" id="A0A8S9V6P8"/>
<keyword evidence="12" id="KW-0695">RNA-directed DNA polymerase</keyword>
<dbReference type="GO" id="GO:0003676">
    <property type="term" value="F:nucleic acid binding"/>
    <property type="evidence" value="ECO:0007669"/>
    <property type="project" value="InterPro"/>
</dbReference>
<keyword evidence="9" id="KW-0067">ATP-binding</keyword>
<keyword evidence="5" id="KW-0479">Metal-binding</keyword>
<evidence type="ECO:0000256" key="10">
    <source>
        <dbReference type="ARBA" id="ARBA00022842"/>
    </source>
</evidence>
<keyword evidence="15" id="KW-0233">DNA recombination</keyword>
<keyword evidence="7" id="KW-0255">Endonuclease</keyword>
<evidence type="ECO:0000256" key="1">
    <source>
        <dbReference type="ARBA" id="ARBA00002180"/>
    </source>
</evidence>
<evidence type="ECO:0000256" key="7">
    <source>
        <dbReference type="ARBA" id="ARBA00022759"/>
    </source>
</evidence>
<dbReference type="GO" id="GO:0015074">
    <property type="term" value="P:DNA integration"/>
    <property type="evidence" value="ECO:0007669"/>
    <property type="project" value="UniProtKB-KW"/>
</dbReference>
<comment type="function">
    <text evidence="1">The aspartyl protease (PR) mediates the proteolytic cleavages of the Gag and Gag-Pol polyproteins after assembly of the VLP.</text>
</comment>
<feature type="region of interest" description="Disordered" evidence="17">
    <location>
        <begin position="847"/>
        <end position="887"/>
    </location>
</feature>
<evidence type="ECO:0000256" key="17">
    <source>
        <dbReference type="SAM" id="MobiDB-lite"/>
    </source>
</evidence>
<sequence length="887" mass="98724">MIDYMAGRWRASLDTPSPDKKAPLTFGFAKYLRGNNFRESSHLPSPASFTSSAFSVQKVMSPRPPTLNYATKWNSDMNFNGKRYAPWKARIKTLLQSKRLWDIVTRTELPPRRDACPNAVDSFWSREHEATAFLMTTLSDEMVIAVSNKTCAYEIFELLEKTYEPRNWGSLCALREQFVTLKYKDGKDMLPHINELKTLAGRLANQGKPVDDTEKVCQLLSSLPSSWDAFKSMYYIQESPISWSSMETNVMAEAARRVATGSQMIETSAMAANAILQQESQKPNTSRRLKGFGRSGRKSEGPGGQDGDKKHGRHSKGGECHYCHQEGHCKRDCPMRKRHRSEQDGSVSADAAVRVVDKTEHDDHHASAAAAAKPKANISDSDTVSELLDLAASSADTMSTTSSDEEVGDWLRLYAWNVSGAYFHGQLETTETNVSGSASVQLVAEPERAEAAAALSQTPSHDDTWITDSECSQHIFFTRSMFDNLRLCGGTVTVANNATTPIQGLGTVTIHVKDSENKLQELELTNVLFLPGLRKNLISVTQLALKGVAFDSHTTPGKVILQLGSKTLTSESENGVCVLKAMNKEQVALYVFPRLTIDLAHRRFGHASKSVLAKMLAKKMITGMKVVPSTSEDAGLCDACQLGSKKRRSFPSAPRLGVLECNDVVYSDICGPIEVSSLTGKRYVLLFVDVFTRYCHVYLLEHRSECFDCLVRHKAAVETHHNRSVWKIVSDNGGEYLSDLLKNFCELNGISQHTTSFYTPENNGMAQVRFRILFNKVRTMLIDSNAPKKLWAKALLSVVYLQNRTMNASTRRTPFEAWYGFPPDLSHLRVFGSLAYVYLPTKTVTTSTKASGRSNKRQKLDCRSIGDQRSRSPILQSETDGRQAFVT</sequence>
<evidence type="ECO:0000259" key="19">
    <source>
        <dbReference type="PROSITE" id="PS50994"/>
    </source>
</evidence>
<dbReference type="GO" id="GO:0003887">
    <property type="term" value="F:DNA-directed DNA polymerase activity"/>
    <property type="evidence" value="ECO:0007669"/>
    <property type="project" value="UniProtKB-KW"/>
</dbReference>
<evidence type="ECO:0000256" key="13">
    <source>
        <dbReference type="ARBA" id="ARBA00022932"/>
    </source>
</evidence>
<dbReference type="GO" id="GO:0008233">
    <property type="term" value="F:peptidase activity"/>
    <property type="evidence" value="ECO:0007669"/>
    <property type="project" value="UniProtKB-KW"/>
</dbReference>
<dbReference type="SUPFAM" id="SSF57756">
    <property type="entry name" value="Retrovirus zinc finger-like domains"/>
    <property type="match status" value="1"/>
</dbReference>
<dbReference type="PROSITE" id="PS50994">
    <property type="entry name" value="INTEGRASE"/>
    <property type="match status" value="1"/>
</dbReference>
<dbReference type="InterPro" id="IPR001878">
    <property type="entry name" value="Znf_CCHC"/>
</dbReference>
<dbReference type="SUPFAM" id="SSF53098">
    <property type="entry name" value="Ribonuclease H-like"/>
    <property type="match status" value="1"/>
</dbReference>
<keyword evidence="11" id="KW-0229">DNA integration</keyword>
<feature type="region of interest" description="Disordered" evidence="17">
    <location>
        <begin position="276"/>
        <end position="323"/>
    </location>
</feature>
<evidence type="ECO:0000256" key="12">
    <source>
        <dbReference type="ARBA" id="ARBA00022918"/>
    </source>
</evidence>
<dbReference type="Proteomes" id="UP000704712">
    <property type="component" value="Unassembled WGS sequence"/>
</dbReference>
<dbReference type="GO" id="GO:0006508">
    <property type="term" value="P:proteolysis"/>
    <property type="evidence" value="ECO:0007669"/>
    <property type="project" value="UniProtKB-KW"/>
</dbReference>
<accession>A0A8S9V6P8</accession>
<dbReference type="Pfam" id="PF00665">
    <property type="entry name" value="rve"/>
    <property type="match status" value="1"/>
</dbReference>
<keyword evidence="16" id="KW-0863">Zinc-finger</keyword>
<evidence type="ECO:0000259" key="18">
    <source>
        <dbReference type="PROSITE" id="PS50158"/>
    </source>
</evidence>
<feature type="compositionally biased region" description="Low complexity" evidence="17">
    <location>
        <begin position="367"/>
        <end position="376"/>
    </location>
</feature>
<keyword evidence="13" id="KW-0808">Transferase</keyword>
<dbReference type="GO" id="GO:0004519">
    <property type="term" value="F:endonuclease activity"/>
    <property type="evidence" value="ECO:0007669"/>
    <property type="project" value="UniProtKB-KW"/>
</dbReference>
<evidence type="ECO:0000256" key="16">
    <source>
        <dbReference type="PROSITE-ProRule" id="PRU00047"/>
    </source>
</evidence>
<name>A0A8S9V6P8_PHYIN</name>
<keyword evidence="2" id="KW-1188">Viral release from host cell</keyword>
<evidence type="ECO:0000256" key="9">
    <source>
        <dbReference type="ARBA" id="ARBA00022840"/>
    </source>
</evidence>
<evidence type="ECO:0000256" key="2">
    <source>
        <dbReference type="ARBA" id="ARBA00022612"/>
    </source>
</evidence>
<dbReference type="GO" id="GO:0003964">
    <property type="term" value="F:RNA-directed DNA polymerase activity"/>
    <property type="evidence" value="ECO:0007669"/>
    <property type="project" value="UniProtKB-KW"/>
</dbReference>
<evidence type="ECO:0000256" key="15">
    <source>
        <dbReference type="ARBA" id="ARBA00023172"/>
    </source>
</evidence>
<keyword evidence="13" id="KW-0239">DNA-directed DNA polymerase</keyword>
<dbReference type="Pfam" id="PF14223">
    <property type="entry name" value="Retrotran_gag_2"/>
    <property type="match status" value="1"/>
</dbReference>
<evidence type="ECO:0000256" key="14">
    <source>
        <dbReference type="ARBA" id="ARBA00023113"/>
    </source>
</evidence>
<reference evidence="20" key="1">
    <citation type="submission" date="2020-03" db="EMBL/GenBank/DDBJ databases">
        <title>Hybrid Assembly of Korean Phytophthora infestans isolates.</title>
        <authorList>
            <person name="Prokchorchik M."/>
            <person name="Lee Y."/>
            <person name="Seo J."/>
            <person name="Cho J.-H."/>
            <person name="Park Y.-E."/>
            <person name="Jang D.-C."/>
            <person name="Im J.-S."/>
            <person name="Choi J.-G."/>
            <person name="Park H.-J."/>
            <person name="Lee G.-B."/>
            <person name="Lee Y.-G."/>
            <person name="Hong S.-Y."/>
            <person name="Cho K."/>
            <person name="Sohn K.H."/>
        </authorList>
    </citation>
    <scope>NUCLEOTIDE SEQUENCE</scope>
    <source>
        <strain evidence="20">KR_2_A2</strain>
    </source>
</reference>
<feature type="region of interest" description="Disordered" evidence="17">
    <location>
        <begin position="359"/>
        <end position="379"/>
    </location>
</feature>
<dbReference type="Pfam" id="PF13976">
    <property type="entry name" value="gag_pre-integrs"/>
    <property type="match status" value="1"/>
</dbReference>
<dbReference type="GO" id="GO:0008270">
    <property type="term" value="F:zinc ion binding"/>
    <property type="evidence" value="ECO:0007669"/>
    <property type="project" value="UniProtKB-KW"/>
</dbReference>
<dbReference type="EMBL" id="JAACNO010000517">
    <property type="protein sequence ID" value="KAF4147072.1"/>
    <property type="molecule type" value="Genomic_DNA"/>
</dbReference>
<comment type="caution">
    <text evidence="20">The sequence shown here is derived from an EMBL/GenBank/DDBJ whole genome shotgun (WGS) entry which is preliminary data.</text>
</comment>
<keyword evidence="16" id="KW-0862">Zinc</keyword>
<evidence type="ECO:0000256" key="8">
    <source>
        <dbReference type="ARBA" id="ARBA00022801"/>
    </source>
</evidence>
<dbReference type="InterPro" id="IPR012337">
    <property type="entry name" value="RNaseH-like_sf"/>
</dbReference>
<gene>
    <name evidence="20" type="ORF">GN958_ATG03701</name>
</gene>
<proteinExistence type="predicted"/>
<keyword evidence="13" id="KW-0548">Nucleotidyltransferase</keyword>
<protein>
    <submittedName>
        <fullName evidence="20">Integrase core domain</fullName>
    </submittedName>
</protein>
<feature type="domain" description="Integrase catalytic" evidence="19">
    <location>
        <begin position="650"/>
        <end position="822"/>
    </location>
</feature>
<dbReference type="GO" id="GO:0005524">
    <property type="term" value="F:ATP binding"/>
    <property type="evidence" value="ECO:0007669"/>
    <property type="project" value="UniProtKB-KW"/>
</dbReference>
<dbReference type="InterPro" id="IPR001584">
    <property type="entry name" value="Integrase_cat-core"/>
</dbReference>
<evidence type="ECO:0000313" key="20">
    <source>
        <dbReference type="EMBL" id="KAF4147072.1"/>
    </source>
</evidence>
<dbReference type="PANTHER" id="PTHR42648:SF11">
    <property type="entry name" value="TRANSPOSON TY4-P GAG-POL POLYPROTEIN"/>
    <property type="match status" value="1"/>
</dbReference>
<dbReference type="InterPro" id="IPR039537">
    <property type="entry name" value="Retrotran_Ty1/copia-like"/>
</dbReference>
<keyword evidence="4" id="KW-0540">Nuclease</keyword>
<dbReference type="InterPro" id="IPR025724">
    <property type="entry name" value="GAG-pre-integrase_dom"/>
</dbReference>
<dbReference type="GO" id="GO:0006310">
    <property type="term" value="P:DNA recombination"/>
    <property type="evidence" value="ECO:0007669"/>
    <property type="project" value="UniProtKB-KW"/>
</dbReference>
<keyword evidence="10" id="KW-0460">Magnesium</keyword>